<dbReference type="InterPro" id="IPR036286">
    <property type="entry name" value="LexA/Signal_pep-like_sf"/>
</dbReference>
<reference evidence="2" key="1">
    <citation type="submission" date="2022-06" db="EMBL/GenBank/DDBJ databases">
        <title>Sphingomonas sp. nov. isolated from rhizosphere soil of tomato.</title>
        <authorList>
            <person name="Dong H."/>
            <person name="Gao R."/>
        </authorList>
    </citation>
    <scope>NUCLEOTIDE SEQUENCE</scope>
    <source>
        <strain evidence="2">MMSM24</strain>
    </source>
</reference>
<gene>
    <name evidence="2" type="ORF">NEE01_15870</name>
</gene>
<accession>A0AA42CV92</accession>
<dbReference type="GO" id="GO:0006465">
    <property type="term" value="P:signal peptide processing"/>
    <property type="evidence" value="ECO:0007669"/>
    <property type="project" value="InterPro"/>
</dbReference>
<dbReference type="EMBL" id="JANFAV010000012">
    <property type="protein sequence ID" value="MCW6536256.1"/>
    <property type="molecule type" value="Genomic_DNA"/>
</dbReference>
<comment type="caution">
    <text evidence="2">The sequence shown here is derived from an EMBL/GenBank/DDBJ whole genome shotgun (WGS) entry which is preliminary data.</text>
</comment>
<evidence type="ECO:0000313" key="2">
    <source>
        <dbReference type="EMBL" id="MCW6536256.1"/>
    </source>
</evidence>
<dbReference type="Gene3D" id="2.10.109.10">
    <property type="entry name" value="Umud Fragment, subunit A"/>
    <property type="match status" value="1"/>
</dbReference>
<dbReference type="Proteomes" id="UP001165565">
    <property type="component" value="Unassembled WGS sequence"/>
</dbReference>
<keyword evidence="3" id="KW-1185">Reference proteome</keyword>
<name>A0AA42CV92_9SPHN</name>
<dbReference type="AlphaFoldDB" id="A0AA42CV92"/>
<proteinExistence type="predicted"/>
<dbReference type="SUPFAM" id="SSF51306">
    <property type="entry name" value="LexA/Signal peptidase"/>
    <property type="match status" value="1"/>
</dbReference>
<evidence type="ECO:0000259" key="1">
    <source>
        <dbReference type="Pfam" id="PF10502"/>
    </source>
</evidence>
<sequence>MTRRTCRIAAVLAGPVFAILFAANAALPSRPRFIWNASASAPIGLYAIHAGAPIGRFDLVAVMPPEPLAAFLARRDYLAGGVPLLKHVLGVAGQRICRSGSIVTIDGMAVAAALPRDRAGRALPVWQGCRRLAAGEVFLVNQGVRDSFDGRYFGPIPTRQIIGRAAPLWTDEHADGRFEWRASPR</sequence>
<dbReference type="InterPro" id="IPR019533">
    <property type="entry name" value="Peptidase_S26"/>
</dbReference>
<protein>
    <submittedName>
        <fullName evidence="2">S26 family signal peptidase</fullName>
    </submittedName>
</protein>
<dbReference type="RefSeq" id="WP_265269623.1">
    <property type="nucleotide sequence ID" value="NZ_JANFAV010000012.1"/>
</dbReference>
<organism evidence="2 3">
    <name type="scientific">Sphingomonas lycopersici</name>
    <dbReference type="NCBI Taxonomy" id="2951807"/>
    <lineage>
        <taxon>Bacteria</taxon>
        <taxon>Pseudomonadati</taxon>
        <taxon>Pseudomonadota</taxon>
        <taxon>Alphaproteobacteria</taxon>
        <taxon>Sphingomonadales</taxon>
        <taxon>Sphingomonadaceae</taxon>
        <taxon>Sphingomonas</taxon>
    </lineage>
</organism>
<feature type="domain" description="Peptidase S26" evidence="1">
    <location>
        <begin position="16"/>
        <end position="169"/>
    </location>
</feature>
<dbReference type="Pfam" id="PF10502">
    <property type="entry name" value="Peptidase_S26"/>
    <property type="match status" value="1"/>
</dbReference>
<evidence type="ECO:0000313" key="3">
    <source>
        <dbReference type="Proteomes" id="UP001165565"/>
    </source>
</evidence>
<dbReference type="GO" id="GO:0004252">
    <property type="term" value="F:serine-type endopeptidase activity"/>
    <property type="evidence" value="ECO:0007669"/>
    <property type="project" value="InterPro"/>
</dbReference>